<keyword evidence="2" id="KW-0813">Transport</keyword>
<evidence type="ECO:0000256" key="10">
    <source>
        <dbReference type="SAM" id="SignalP"/>
    </source>
</evidence>
<dbReference type="Pfam" id="PF07885">
    <property type="entry name" value="Ion_trans_2"/>
    <property type="match status" value="1"/>
</dbReference>
<gene>
    <name evidence="12" type="ORF">GUITHDRAFT_134434</name>
</gene>
<evidence type="ECO:0000256" key="5">
    <source>
        <dbReference type="ARBA" id="ARBA00022989"/>
    </source>
</evidence>
<dbReference type="InterPro" id="IPR018247">
    <property type="entry name" value="EF_Hand_1_Ca_BS"/>
</dbReference>
<comment type="subcellular location">
    <subcellularLocation>
        <location evidence="1">Membrane</location>
        <topology evidence="1">Multi-pass membrane protein</topology>
    </subcellularLocation>
</comment>
<feature type="transmembrane region" description="Helical" evidence="9">
    <location>
        <begin position="575"/>
        <end position="607"/>
    </location>
</feature>
<dbReference type="eggNOG" id="KOG1419">
    <property type="taxonomic scope" value="Eukaryota"/>
</dbReference>
<keyword evidence="10" id="KW-0732">Signal</keyword>
<reference evidence="12 14" key="1">
    <citation type="journal article" date="2012" name="Nature">
        <title>Algal genomes reveal evolutionary mosaicism and the fate of nucleomorphs.</title>
        <authorList>
            <consortium name="DOE Joint Genome Institute"/>
            <person name="Curtis B.A."/>
            <person name="Tanifuji G."/>
            <person name="Burki F."/>
            <person name="Gruber A."/>
            <person name="Irimia M."/>
            <person name="Maruyama S."/>
            <person name="Arias M.C."/>
            <person name="Ball S.G."/>
            <person name="Gile G.H."/>
            <person name="Hirakawa Y."/>
            <person name="Hopkins J.F."/>
            <person name="Kuo A."/>
            <person name="Rensing S.A."/>
            <person name="Schmutz J."/>
            <person name="Symeonidi A."/>
            <person name="Elias M."/>
            <person name="Eveleigh R.J."/>
            <person name="Herman E.K."/>
            <person name="Klute M.J."/>
            <person name="Nakayama T."/>
            <person name="Obornik M."/>
            <person name="Reyes-Prieto A."/>
            <person name="Armbrust E.V."/>
            <person name="Aves S.J."/>
            <person name="Beiko R.G."/>
            <person name="Coutinho P."/>
            <person name="Dacks J.B."/>
            <person name="Durnford D.G."/>
            <person name="Fast N.M."/>
            <person name="Green B.R."/>
            <person name="Grisdale C.J."/>
            <person name="Hempel F."/>
            <person name="Henrissat B."/>
            <person name="Hoppner M.P."/>
            <person name="Ishida K."/>
            <person name="Kim E."/>
            <person name="Koreny L."/>
            <person name="Kroth P.G."/>
            <person name="Liu Y."/>
            <person name="Malik S.B."/>
            <person name="Maier U.G."/>
            <person name="McRose D."/>
            <person name="Mock T."/>
            <person name="Neilson J.A."/>
            <person name="Onodera N.T."/>
            <person name="Poole A.M."/>
            <person name="Pritham E.J."/>
            <person name="Richards T.A."/>
            <person name="Rocap G."/>
            <person name="Roy S.W."/>
            <person name="Sarai C."/>
            <person name="Schaack S."/>
            <person name="Shirato S."/>
            <person name="Slamovits C.H."/>
            <person name="Spencer D.F."/>
            <person name="Suzuki S."/>
            <person name="Worden A.Z."/>
            <person name="Zauner S."/>
            <person name="Barry K."/>
            <person name="Bell C."/>
            <person name="Bharti A.K."/>
            <person name="Crow J.A."/>
            <person name="Grimwood J."/>
            <person name="Kramer R."/>
            <person name="Lindquist E."/>
            <person name="Lucas S."/>
            <person name="Salamov A."/>
            <person name="McFadden G.I."/>
            <person name="Lane C.E."/>
            <person name="Keeling P.J."/>
            <person name="Gray M.W."/>
            <person name="Grigoriev I.V."/>
            <person name="Archibald J.M."/>
        </authorList>
    </citation>
    <scope>NUCLEOTIDE SEQUENCE</scope>
    <source>
        <strain evidence="12 14">CCMP2712</strain>
    </source>
</reference>
<evidence type="ECO:0000256" key="4">
    <source>
        <dbReference type="ARBA" id="ARBA00022837"/>
    </source>
</evidence>
<dbReference type="Pfam" id="PF13202">
    <property type="entry name" value="EF-hand_5"/>
    <property type="match status" value="1"/>
</dbReference>
<sequence>MKAKAKLMCLVSILLLRECSSSCQAPITSQESFSCATNDADFFRTQLPADLWWTATNPPSKYVPGLEYIKNYYFCCRFCVWTLNYPRNAPISFSFDPELNCNKFRTEFANLDTNASGTLSFAEFSPYMHSGPNRWLVSANRLNPQYSFHQADLDKDGVLSQEEYFVLRHFWAITHVCKSGPVQNLDDGKSLNNGPLGGLFRDSGQLQMWYSVSVLALLDIYMSNGWDPSLVREPTTAEIAQALQEEDLDGSQRISLEEHYFKVFADTNGDEYVSKSEYYLSLYKKTTGGAVDNQYLYPINFNLHDLNSDGRISFLERKFIAADIDGNYILNSTEWVLGDFVESYSDFSRYDASRSINTIDSTRYFYYTIFHDCSLTGSIEYNRSLLRSPWSRSCLLEVQIQNNPPFVEVELNQSKCSSAACNASATAENLKHTCASDQDCVSGRGCSYFGFCTAQDELQPSGYFPRLPKWMVEPKGYTIDVIKEIAARLNYNITFNVVTDLSVLLSTAPTSGSNDKKFWPPPLRGTLISNFNQLRYSPQNTSIQIDKYQCTDSLWKGDGFVIVVKTNPPLISRGLAMFLMLFSPSFINFLSIFFFFIFVMGHIFWIVEHRYNDLFRKFYAEGVMDGLWYTAVTVTTVGYGDKVPTTLIGKLFGSFWMIFGLICFGLFSGAVVDEINNMQEAANIQDVSGLVGVDICVLERTYYKQLSTIFGFKPITASSLEECGKAVLNGKVAAMVVPHADLLQYFLSSGLYAKECGNPLKVVGDPLLLSDKRFGLQNALCFCDTCDDPISGTRIYASTYLTAGMSTVLSDLSNSGFLASTEDTYMSSLLQPNTCGSVTKFDVSAIIACFVLLFCSMALNVAFRNSFTKDYALAAEQKLSGAVDSFLCWIGIRERDPHWVSDYKDTSIIYDDEQELQTSSRRHFIATHMDRFQSSQRQHHQAFQRECANSFHDPTVCEHPEELGNYHRPADQGIEVRPSVLGIPSNAVLTNEL</sequence>
<dbReference type="PANTHER" id="PTHR11537">
    <property type="entry name" value="VOLTAGE-GATED POTASSIUM CHANNEL"/>
    <property type="match status" value="1"/>
</dbReference>
<dbReference type="InterPro" id="IPR013099">
    <property type="entry name" value="K_chnl_dom"/>
</dbReference>
<dbReference type="EnsemblProtists" id="EKX51521">
    <property type="protein sequence ID" value="EKX51521"/>
    <property type="gene ID" value="GUITHDRAFT_134434"/>
</dbReference>
<evidence type="ECO:0000256" key="3">
    <source>
        <dbReference type="ARBA" id="ARBA00022692"/>
    </source>
</evidence>
<dbReference type="SUPFAM" id="SSF81324">
    <property type="entry name" value="Voltage-gated potassium channels"/>
    <property type="match status" value="1"/>
</dbReference>
<dbReference type="PROSITE" id="PS00018">
    <property type="entry name" value="EF_HAND_1"/>
    <property type="match status" value="2"/>
</dbReference>
<name>L1JSI4_GUITC</name>
<dbReference type="EMBL" id="JH992975">
    <property type="protein sequence ID" value="EKX51521.1"/>
    <property type="molecule type" value="Genomic_DNA"/>
</dbReference>
<feature type="signal peptide" evidence="10">
    <location>
        <begin position="1"/>
        <end position="21"/>
    </location>
</feature>
<organism evidence="12">
    <name type="scientific">Guillardia theta (strain CCMP2712)</name>
    <name type="common">Cryptophyte</name>
    <dbReference type="NCBI Taxonomy" id="905079"/>
    <lineage>
        <taxon>Eukaryota</taxon>
        <taxon>Cryptophyceae</taxon>
        <taxon>Pyrenomonadales</taxon>
        <taxon>Geminigeraceae</taxon>
        <taxon>Guillardia</taxon>
    </lineage>
</organism>
<evidence type="ECO:0000256" key="2">
    <source>
        <dbReference type="ARBA" id="ARBA00022448"/>
    </source>
</evidence>
<feature type="transmembrane region" description="Helical" evidence="9">
    <location>
        <begin position="843"/>
        <end position="863"/>
    </location>
</feature>
<dbReference type="AlphaFoldDB" id="L1JSI4"/>
<dbReference type="PROSITE" id="PS50222">
    <property type="entry name" value="EF_HAND_2"/>
    <property type="match status" value="1"/>
</dbReference>
<keyword evidence="5 9" id="KW-1133">Transmembrane helix</keyword>
<evidence type="ECO:0000256" key="6">
    <source>
        <dbReference type="ARBA" id="ARBA00023065"/>
    </source>
</evidence>
<evidence type="ECO:0000256" key="8">
    <source>
        <dbReference type="ARBA" id="ARBA00023303"/>
    </source>
</evidence>
<keyword evidence="4" id="KW-0106">Calcium</keyword>
<evidence type="ECO:0000256" key="9">
    <source>
        <dbReference type="SAM" id="Phobius"/>
    </source>
</evidence>
<dbReference type="Gene3D" id="1.10.287.70">
    <property type="match status" value="1"/>
</dbReference>
<keyword evidence="3 9" id="KW-0812">Transmembrane</keyword>
<evidence type="ECO:0000313" key="14">
    <source>
        <dbReference type="Proteomes" id="UP000011087"/>
    </source>
</evidence>
<keyword evidence="14" id="KW-1185">Reference proteome</keyword>
<dbReference type="Gene3D" id="1.10.238.10">
    <property type="entry name" value="EF-hand"/>
    <property type="match status" value="1"/>
</dbReference>
<dbReference type="HOGENOM" id="CLU_336016_0_0_1"/>
<dbReference type="InterPro" id="IPR011992">
    <property type="entry name" value="EF-hand-dom_pair"/>
</dbReference>
<evidence type="ECO:0000256" key="1">
    <source>
        <dbReference type="ARBA" id="ARBA00004141"/>
    </source>
</evidence>
<feature type="transmembrane region" description="Helical" evidence="9">
    <location>
        <begin position="651"/>
        <end position="672"/>
    </location>
</feature>
<dbReference type="GeneID" id="17308175"/>
<evidence type="ECO:0000259" key="11">
    <source>
        <dbReference type="PROSITE" id="PS50222"/>
    </source>
</evidence>
<reference evidence="14" key="2">
    <citation type="submission" date="2012-11" db="EMBL/GenBank/DDBJ databases">
        <authorList>
            <person name="Kuo A."/>
            <person name="Curtis B.A."/>
            <person name="Tanifuji G."/>
            <person name="Burki F."/>
            <person name="Gruber A."/>
            <person name="Irimia M."/>
            <person name="Maruyama S."/>
            <person name="Arias M.C."/>
            <person name="Ball S.G."/>
            <person name="Gile G.H."/>
            <person name="Hirakawa Y."/>
            <person name="Hopkins J.F."/>
            <person name="Rensing S.A."/>
            <person name="Schmutz J."/>
            <person name="Symeonidi A."/>
            <person name="Elias M."/>
            <person name="Eveleigh R.J."/>
            <person name="Herman E.K."/>
            <person name="Klute M.J."/>
            <person name="Nakayama T."/>
            <person name="Obornik M."/>
            <person name="Reyes-Prieto A."/>
            <person name="Armbrust E.V."/>
            <person name="Aves S.J."/>
            <person name="Beiko R.G."/>
            <person name="Coutinho P."/>
            <person name="Dacks J.B."/>
            <person name="Durnford D.G."/>
            <person name="Fast N.M."/>
            <person name="Green B.R."/>
            <person name="Grisdale C."/>
            <person name="Hempe F."/>
            <person name="Henrissat B."/>
            <person name="Hoppner M.P."/>
            <person name="Ishida K.-I."/>
            <person name="Kim E."/>
            <person name="Koreny L."/>
            <person name="Kroth P.G."/>
            <person name="Liu Y."/>
            <person name="Malik S.-B."/>
            <person name="Maier U.G."/>
            <person name="McRose D."/>
            <person name="Mock T."/>
            <person name="Neilson J.A."/>
            <person name="Onodera N.T."/>
            <person name="Poole A.M."/>
            <person name="Pritham E.J."/>
            <person name="Richards T.A."/>
            <person name="Rocap G."/>
            <person name="Roy S.W."/>
            <person name="Sarai C."/>
            <person name="Schaack S."/>
            <person name="Shirato S."/>
            <person name="Slamovits C.H."/>
            <person name="Spencer D.F."/>
            <person name="Suzuki S."/>
            <person name="Worden A.Z."/>
            <person name="Zauner S."/>
            <person name="Barry K."/>
            <person name="Bell C."/>
            <person name="Bharti A.K."/>
            <person name="Crow J.A."/>
            <person name="Grimwood J."/>
            <person name="Kramer R."/>
            <person name="Lindquist E."/>
            <person name="Lucas S."/>
            <person name="Salamov A."/>
            <person name="McFadden G.I."/>
            <person name="Lane C.E."/>
            <person name="Keeling P.J."/>
            <person name="Gray M.W."/>
            <person name="Grigoriev I.V."/>
            <person name="Archibald J.M."/>
        </authorList>
    </citation>
    <scope>NUCLEOTIDE SEQUENCE</scope>
    <source>
        <strain evidence="14">CCMP2712</strain>
    </source>
</reference>
<dbReference type="InterPro" id="IPR002048">
    <property type="entry name" value="EF_hand_dom"/>
</dbReference>
<dbReference type="Proteomes" id="UP000011087">
    <property type="component" value="Unassembled WGS sequence"/>
</dbReference>
<dbReference type="GO" id="GO:0001508">
    <property type="term" value="P:action potential"/>
    <property type="evidence" value="ECO:0007669"/>
    <property type="project" value="TreeGrafter"/>
</dbReference>
<dbReference type="KEGG" id="gtt:GUITHDRAFT_134434"/>
<evidence type="ECO:0000313" key="13">
    <source>
        <dbReference type="EnsemblProtists" id="EKX51521"/>
    </source>
</evidence>
<protein>
    <recommendedName>
        <fullName evidence="11">EF-hand domain-containing protein</fullName>
    </recommendedName>
</protein>
<proteinExistence type="predicted"/>
<keyword evidence="7 9" id="KW-0472">Membrane</keyword>
<dbReference type="PANTHER" id="PTHR11537:SF252">
    <property type="entry name" value="POTASSIUM VOLTAGE-GATED CHANNEL PROTEIN SHAW"/>
    <property type="match status" value="1"/>
</dbReference>
<dbReference type="STRING" id="905079.L1JSI4"/>
<accession>L1JSI4</accession>
<dbReference type="SUPFAM" id="SSF47473">
    <property type="entry name" value="EF-hand"/>
    <property type="match status" value="2"/>
</dbReference>
<keyword evidence="8" id="KW-0407">Ion channel</keyword>
<evidence type="ECO:0000313" key="12">
    <source>
        <dbReference type="EMBL" id="EKX51521.1"/>
    </source>
</evidence>
<dbReference type="RefSeq" id="XP_005838501.1">
    <property type="nucleotide sequence ID" value="XM_005838444.1"/>
</dbReference>
<dbReference type="InterPro" id="IPR028325">
    <property type="entry name" value="VG_K_chnl"/>
</dbReference>
<keyword evidence="6" id="KW-0406">Ion transport</keyword>
<feature type="chain" id="PRO_5008771698" description="EF-hand domain-containing protein" evidence="10">
    <location>
        <begin position="22"/>
        <end position="993"/>
    </location>
</feature>
<evidence type="ECO:0000256" key="7">
    <source>
        <dbReference type="ARBA" id="ARBA00023136"/>
    </source>
</evidence>
<dbReference type="GO" id="GO:0008076">
    <property type="term" value="C:voltage-gated potassium channel complex"/>
    <property type="evidence" value="ECO:0007669"/>
    <property type="project" value="InterPro"/>
</dbReference>
<reference evidence="13" key="3">
    <citation type="submission" date="2015-06" db="UniProtKB">
        <authorList>
            <consortium name="EnsemblProtists"/>
        </authorList>
    </citation>
    <scope>IDENTIFICATION</scope>
</reference>
<dbReference type="PaxDb" id="55529-EKX51521"/>
<feature type="domain" description="EF-hand" evidence="11">
    <location>
        <begin position="99"/>
        <end position="134"/>
    </location>
</feature>
<dbReference type="GO" id="GO:0005251">
    <property type="term" value="F:delayed rectifier potassium channel activity"/>
    <property type="evidence" value="ECO:0007669"/>
    <property type="project" value="TreeGrafter"/>
</dbReference>
<dbReference type="GO" id="GO:0005509">
    <property type="term" value="F:calcium ion binding"/>
    <property type="evidence" value="ECO:0007669"/>
    <property type="project" value="InterPro"/>
</dbReference>
<dbReference type="SUPFAM" id="SSF53850">
    <property type="entry name" value="Periplasmic binding protein-like II"/>
    <property type="match status" value="1"/>
</dbReference>